<protein>
    <submittedName>
        <fullName evidence="1">Uncharacterized protein</fullName>
    </submittedName>
</protein>
<comment type="caution">
    <text evidence="1">The sequence shown here is derived from an EMBL/GenBank/DDBJ whole genome shotgun (WGS) entry which is preliminary data.</text>
</comment>
<dbReference type="Proteomes" id="UP000033841">
    <property type="component" value="Unassembled WGS sequence"/>
</dbReference>
<gene>
    <name evidence="1" type="ORF">UT14_C0020G0002</name>
</gene>
<reference evidence="1 2" key="1">
    <citation type="journal article" date="2015" name="Nature">
        <title>rRNA introns, odd ribosomes, and small enigmatic genomes across a large radiation of phyla.</title>
        <authorList>
            <person name="Brown C.T."/>
            <person name="Hug L.A."/>
            <person name="Thomas B.C."/>
            <person name="Sharon I."/>
            <person name="Castelle C.J."/>
            <person name="Singh A."/>
            <person name="Wilkins M.J."/>
            <person name="Williams K.H."/>
            <person name="Banfield J.F."/>
        </authorList>
    </citation>
    <scope>NUCLEOTIDE SEQUENCE [LARGE SCALE GENOMIC DNA]</scope>
</reference>
<name>A0A0G0LT74_9BACT</name>
<dbReference type="EMBL" id="LBVR01000020">
    <property type="protein sequence ID" value="KKQ91180.1"/>
    <property type="molecule type" value="Genomic_DNA"/>
</dbReference>
<organism evidence="1 2">
    <name type="scientific">Candidatus Shapirobacteria bacterium GW2011_GWE1_38_92</name>
    <dbReference type="NCBI Taxonomy" id="1618489"/>
    <lineage>
        <taxon>Bacteria</taxon>
        <taxon>Candidatus Shapironibacteriota</taxon>
    </lineage>
</organism>
<evidence type="ECO:0000313" key="2">
    <source>
        <dbReference type="Proteomes" id="UP000033841"/>
    </source>
</evidence>
<dbReference type="AlphaFoldDB" id="A0A0G0LT74"/>
<accession>A0A0G0LT74</accession>
<sequence length="74" mass="7862">MRNLFVVGVFNAVIELISEGLEGGILGEVAGFTFEKGIDKSIVLRISGFSDGSLEDGVDDRFGNEAHQKGNSSD</sequence>
<evidence type="ECO:0000313" key="1">
    <source>
        <dbReference type="EMBL" id="KKQ91180.1"/>
    </source>
</evidence>
<proteinExistence type="predicted"/>